<dbReference type="VEuPathDB" id="FungiDB:BD410DRAFT_809103"/>
<evidence type="ECO:0000313" key="3">
    <source>
        <dbReference type="Proteomes" id="UP000294933"/>
    </source>
</evidence>
<reference evidence="2 3" key="1">
    <citation type="submission" date="2018-06" db="EMBL/GenBank/DDBJ databases">
        <title>A transcriptomic atlas of mushroom development highlights an independent origin of complex multicellularity.</title>
        <authorList>
            <consortium name="DOE Joint Genome Institute"/>
            <person name="Krizsan K."/>
            <person name="Almasi E."/>
            <person name="Merenyi Z."/>
            <person name="Sahu N."/>
            <person name="Viragh M."/>
            <person name="Koszo T."/>
            <person name="Mondo S."/>
            <person name="Kiss B."/>
            <person name="Balint B."/>
            <person name="Kues U."/>
            <person name="Barry K."/>
            <person name="Hegedus J.C."/>
            <person name="Henrissat B."/>
            <person name="Johnson J."/>
            <person name="Lipzen A."/>
            <person name="Ohm R."/>
            <person name="Nagy I."/>
            <person name="Pangilinan J."/>
            <person name="Yan J."/>
            <person name="Xiong Y."/>
            <person name="Grigoriev I.V."/>
            <person name="Hibbett D.S."/>
            <person name="Nagy L.G."/>
        </authorList>
    </citation>
    <scope>NUCLEOTIDE SEQUENCE [LARGE SCALE GENOMIC DNA]</scope>
    <source>
        <strain evidence="2 3">SZMC22713</strain>
    </source>
</reference>
<protein>
    <submittedName>
        <fullName evidence="2">Uncharacterized protein</fullName>
    </submittedName>
</protein>
<name>A0A4Y7PJN1_9AGAM</name>
<dbReference type="AlphaFoldDB" id="A0A4Y7PJN1"/>
<evidence type="ECO:0000256" key="1">
    <source>
        <dbReference type="SAM" id="Coils"/>
    </source>
</evidence>
<gene>
    <name evidence="2" type="ORF">BD410DRAFT_809103</name>
</gene>
<organism evidence="2 3">
    <name type="scientific">Rickenella mellea</name>
    <dbReference type="NCBI Taxonomy" id="50990"/>
    <lineage>
        <taxon>Eukaryota</taxon>
        <taxon>Fungi</taxon>
        <taxon>Dikarya</taxon>
        <taxon>Basidiomycota</taxon>
        <taxon>Agaricomycotina</taxon>
        <taxon>Agaricomycetes</taxon>
        <taxon>Hymenochaetales</taxon>
        <taxon>Rickenellaceae</taxon>
        <taxon>Rickenella</taxon>
    </lineage>
</organism>
<proteinExistence type="predicted"/>
<dbReference type="Proteomes" id="UP000294933">
    <property type="component" value="Unassembled WGS sequence"/>
</dbReference>
<feature type="coiled-coil region" evidence="1">
    <location>
        <begin position="75"/>
        <end position="109"/>
    </location>
</feature>
<dbReference type="EMBL" id="ML170285">
    <property type="protein sequence ID" value="TDL15211.1"/>
    <property type="molecule type" value="Genomic_DNA"/>
</dbReference>
<evidence type="ECO:0000313" key="2">
    <source>
        <dbReference type="EMBL" id="TDL15211.1"/>
    </source>
</evidence>
<keyword evidence="3" id="KW-1185">Reference proteome</keyword>
<keyword evidence="1" id="KW-0175">Coiled coil</keyword>
<sequence length="193" mass="22471">MQECNSPVRLHGRTIYLCNTNRDLGREEENEEIVGSSPKLNTFPLSLRVDTIECLKRIVNVVQRFHSSDAAVNWRNEVSLELQHAQQRKSRLEDNLADARTQLKLAQETRKATYESSVQSRTVVQWSMWRIEAVQRQLDWQAATAERLGIPNRRQHKPRPTRYAIFPRRVKEVLVSDPLEGFGATFCNLETWN</sequence>
<accession>A0A4Y7PJN1</accession>